<dbReference type="Proteomes" id="UP000295765">
    <property type="component" value="Unassembled WGS sequence"/>
</dbReference>
<keyword evidence="4" id="KW-0902">Two-component regulatory system</keyword>
<evidence type="ECO:0000256" key="3">
    <source>
        <dbReference type="ARBA" id="ARBA00022840"/>
    </source>
</evidence>
<dbReference type="PROSITE" id="PS00675">
    <property type="entry name" value="SIGMA54_INTERACT_1"/>
    <property type="match status" value="1"/>
</dbReference>
<reference evidence="10 11" key="1">
    <citation type="submission" date="2019-03" db="EMBL/GenBank/DDBJ databases">
        <title>Genomic Encyclopedia of Type Strains, Phase IV (KMG-IV): sequencing the most valuable type-strain genomes for metagenomic binning, comparative biology and taxonomic classification.</title>
        <authorList>
            <person name="Goeker M."/>
        </authorList>
    </citation>
    <scope>NUCLEOTIDE SEQUENCE [LARGE SCALE GENOMIC DNA]</scope>
    <source>
        <strain evidence="10 11">DSM 25287</strain>
    </source>
</reference>
<dbReference type="FunFam" id="3.40.50.2300:FF:000018">
    <property type="entry name" value="DNA-binding transcriptional regulator NtrC"/>
    <property type="match status" value="1"/>
</dbReference>
<dbReference type="InterPro" id="IPR001789">
    <property type="entry name" value="Sig_transdc_resp-reg_receiver"/>
</dbReference>
<gene>
    <name evidence="10" type="ORF">EV699_116124</name>
</gene>
<dbReference type="Pfam" id="PF00072">
    <property type="entry name" value="Response_reg"/>
    <property type="match status" value="1"/>
</dbReference>
<dbReference type="Pfam" id="PF00158">
    <property type="entry name" value="Sigma54_activat"/>
    <property type="match status" value="1"/>
</dbReference>
<feature type="modified residue" description="4-aspartylphosphate" evidence="7">
    <location>
        <position position="58"/>
    </location>
</feature>
<evidence type="ECO:0000256" key="5">
    <source>
        <dbReference type="ARBA" id="ARBA00023015"/>
    </source>
</evidence>
<dbReference type="InterPro" id="IPR002078">
    <property type="entry name" value="Sigma_54_int"/>
</dbReference>
<dbReference type="SMART" id="SM00382">
    <property type="entry name" value="AAA"/>
    <property type="match status" value="1"/>
</dbReference>
<comment type="caution">
    <text evidence="10">The sequence shown here is derived from an EMBL/GenBank/DDBJ whole genome shotgun (WGS) entry which is preliminary data.</text>
</comment>
<dbReference type="SUPFAM" id="SSF46689">
    <property type="entry name" value="Homeodomain-like"/>
    <property type="match status" value="1"/>
</dbReference>
<evidence type="ECO:0000256" key="6">
    <source>
        <dbReference type="ARBA" id="ARBA00023163"/>
    </source>
</evidence>
<keyword evidence="6" id="KW-0804">Transcription</keyword>
<name>A0A4R2LBN3_9GAMM</name>
<dbReference type="Gene3D" id="3.40.50.300">
    <property type="entry name" value="P-loop containing nucleotide triphosphate hydrolases"/>
    <property type="match status" value="1"/>
</dbReference>
<dbReference type="PANTHER" id="PTHR32071">
    <property type="entry name" value="TRANSCRIPTIONAL REGULATORY PROTEIN"/>
    <property type="match status" value="1"/>
</dbReference>
<keyword evidence="2" id="KW-0547">Nucleotide-binding</keyword>
<dbReference type="AlphaFoldDB" id="A0A4R2LBN3"/>
<proteinExistence type="predicted"/>
<dbReference type="GO" id="GO:0043565">
    <property type="term" value="F:sequence-specific DNA binding"/>
    <property type="evidence" value="ECO:0007669"/>
    <property type="project" value="InterPro"/>
</dbReference>
<dbReference type="SUPFAM" id="SSF52540">
    <property type="entry name" value="P-loop containing nucleoside triphosphate hydrolases"/>
    <property type="match status" value="1"/>
</dbReference>
<dbReference type="InterPro" id="IPR058031">
    <property type="entry name" value="AAA_lid_NorR"/>
</dbReference>
<dbReference type="PROSITE" id="PS50045">
    <property type="entry name" value="SIGMA54_INTERACT_4"/>
    <property type="match status" value="1"/>
</dbReference>
<dbReference type="GO" id="GO:0000160">
    <property type="term" value="P:phosphorelay signal transduction system"/>
    <property type="evidence" value="ECO:0007669"/>
    <property type="project" value="UniProtKB-KW"/>
</dbReference>
<dbReference type="InterPro" id="IPR003593">
    <property type="entry name" value="AAA+_ATPase"/>
</dbReference>
<evidence type="ECO:0000259" key="9">
    <source>
        <dbReference type="PROSITE" id="PS50110"/>
    </source>
</evidence>
<dbReference type="Pfam" id="PF02954">
    <property type="entry name" value="HTH_8"/>
    <property type="match status" value="1"/>
</dbReference>
<evidence type="ECO:0000256" key="7">
    <source>
        <dbReference type="PROSITE-ProRule" id="PRU00169"/>
    </source>
</evidence>
<keyword evidence="3" id="KW-0067">ATP-binding</keyword>
<dbReference type="PANTHER" id="PTHR32071:SF57">
    <property type="entry name" value="C4-DICARBOXYLATE TRANSPORT TRANSCRIPTIONAL REGULATORY PROTEIN DCTD"/>
    <property type="match status" value="1"/>
</dbReference>
<dbReference type="GO" id="GO:0006355">
    <property type="term" value="P:regulation of DNA-templated transcription"/>
    <property type="evidence" value="ECO:0007669"/>
    <property type="project" value="InterPro"/>
</dbReference>
<dbReference type="PRINTS" id="PR01590">
    <property type="entry name" value="HTHFIS"/>
</dbReference>
<dbReference type="InterPro" id="IPR027417">
    <property type="entry name" value="P-loop_NTPase"/>
</dbReference>
<evidence type="ECO:0000256" key="4">
    <source>
        <dbReference type="ARBA" id="ARBA00023012"/>
    </source>
</evidence>
<evidence type="ECO:0000256" key="2">
    <source>
        <dbReference type="ARBA" id="ARBA00022741"/>
    </source>
</evidence>
<dbReference type="InterPro" id="IPR009057">
    <property type="entry name" value="Homeodomain-like_sf"/>
</dbReference>
<dbReference type="InterPro" id="IPR011006">
    <property type="entry name" value="CheY-like_superfamily"/>
</dbReference>
<dbReference type="PROSITE" id="PS00688">
    <property type="entry name" value="SIGMA54_INTERACT_3"/>
    <property type="match status" value="1"/>
</dbReference>
<feature type="domain" description="Response regulatory" evidence="9">
    <location>
        <begin position="9"/>
        <end position="123"/>
    </location>
</feature>
<organism evidence="10 11">
    <name type="scientific">Plasticicumulans lactativorans</name>
    <dbReference type="NCBI Taxonomy" id="1133106"/>
    <lineage>
        <taxon>Bacteria</taxon>
        <taxon>Pseudomonadati</taxon>
        <taxon>Pseudomonadota</taxon>
        <taxon>Gammaproteobacteria</taxon>
        <taxon>Candidatus Competibacteraceae</taxon>
        <taxon>Plasticicumulans</taxon>
    </lineage>
</organism>
<dbReference type="SUPFAM" id="SSF52172">
    <property type="entry name" value="CheY-like"/>
    <property type="match status" value="1"/>
</dbReference>
<feature type="domain" description="Sigma-54 factor interaction" evidence="8">
    <location>
        <begin position="149"/>
        <end position="378"/>
    </location>
</feature>
<dbReference type="Gene3D" id="3.40.50.2300">
    <property type="match status" value="1"/>
</dbReference>
<dbReference type="InterPro" id="IPR025944">
    <property type="entry name" value="Sigma_54_int_dom_CS"/>
</dbReference>
<dbReference type="Gene3D" id="1.10.10.60">
    <property type="entry name" value="Homeodomain-like"/>
    <property type="match status" value="1"/>
</dbReference>
<keyword evidence="11" id="KW-1185">Reference proteome</keyword>
<sequence length="450" mass="50417">MNCMNEPITVLLVEDDADVREAAAQSLRLAGFTVDAFDAAEKARQRIVPGSRCVCVSDVKLPGSTGLDFLRHVMAVDPQLPVILVTGHGDIAMAVQAMRQGAYDFIEKPFSAAHLVEVVERAIEKRQLTLEVQALRAKLDDWRGIEADILGRSPAIEQLRRMILDVADTSADVLIYGETGTGKELVARCLHEHSNRRQNKFVALNCGGLPETLFDSEIFGHETGSFTGAMRSRVGKIEYAHRGTLFLDEIESMPLSMQVKLLRVLQERRVERLGSNEPIAVDCRFVAASKEDLARLSAEGRFRKDLYYRLNVVVIELPPLRERREDIPLLFEHFVLQAASRYERPAPIVSSSQLGALMAYAWPGNVRELRNVADRFVLKLLGDKFPLLQPPGLTSATLAEQVERFERSLIQEHLRQHQGQVAAASEALGLAKNTLYDKLRKFHLSPEDYR</sequence>
<dbReference type="EMBL" id="SLWY01000016">
    <property type="protein sequence ID" value="TCO80218.1"/>
    <property type="molecule type" value="Genomic_DNA"/>
</dbReference>
<dbReference type="Pfam" id="PF25601">
    <property type="entry name" value="AAA_lid_14"/>
    <property type="match status" value="1"/>
</dbReference>
<dbReference type="PROSITE" id="PS50110">
    <property type="entry name" value="RESPONSE_REGULATORY"/>
    <property type="match status" value="1"/>
</dbReference>
<dbReference type="CDD" id="cd17549">
    <property type="entry name" value="REC_DctD-like"/>
    <property type="match status" value="1"/>
</dbReference>
<keyword evidence="5" id="KW-0805">Transcription regulation</keyword>
<keyword evidence="1 7" id="KW-0597">Phosphoprotein</keyword>
<evidence type="ECO:0000313" key="10">
    <source>
        <dbReference type="EMBL" id="TCO80218.1"/>
    </source>
</evidence>
<dbReference type="FunFam" id="3.40.50.300:FF:000006">
    <property type="entry name" value="DNA-binding transcriptional regulator NtrC"/>
    <property type="match status" value="1"/>
</dbReference>
<evidence type="ECO:0000256" key="1">
    <source>
        <dbReference type="ARBA" id="ARBA00022553"/>
    </source>
</evidence>
<protein>
    <submittedName>
        <fullName evidence="10">Two component Fis family sigma54 specific transcriptional regulator</fullName>
    </submittedName>
</protein>
<dbReference type="SMART" id="SM00448">
    <property type="entry name" value="REC"/>
    <property type="match status" value="1"/>
</dbReference>
<dbReference type="InterPro" id="IPR025662">
    <property type="entry name" value="Sigma_54_int_dom_ATP-bd_1"/>
</dbReference>
<dbReference type="InterPro" id="IPR002197">
    <property type="entry name" value="HTH_Fis"/>
</dbReference>
<evidence type="ECO:0000313" key="11">
    <source>
        <dbReference type="Proteomes" id="UP000295765"/>
    </source>
</evidence>
<dbReference type="GO" id="GO:0005524">
    <property type="term" value="F:ATP binding"/>
    <property type="evidence" value="ECO:0007669"/>
    <property type="project" value="UniProtKB-KW"/>
</dbReference>
<dbReference type="CDD" id="cd00009">
    <property type="entry name" value="AAA"/>
    <property type="match status" value="1"/>
</dbReference>
<accession>A0A4R2LBN3</accession>
<dbReference type="Gene3D" id="1.10.8.60">
    <property type="match status" value="1"/>
</dbReference>
<evidence type="ECO:0000259" key="8">
    <source>
        <dbReference type="PROSITE" id="PS50045"/>
    </source>
</evidence>